<dbReference type="InterPro" id="IPR001810">
    <property type="entry name" value="F-box_dom"/>
</dbReference>
<dbReference type="Gramene" id="AUR62020680-RA">
    <property type="protein sequence ID" value="AUR62020680-RA:cds"/>
    <property type="gene ID" value="AUR62020680"/>
</dbReference>
<feature type="domain" description="F-box" evidence="1">
    <location>
        <begin position="13"/>
        <end position="53"/>
    </location>
</feature>
<dbReference type="InterPro" id="IPR036047">
    <property type="entry name" value="F-box-like_dom_sf"/>
</dbReference>
<evidence type="ECO:0000313" key="2">
    <source>
        <dbReference type="EnsemblPlants" id="AUR62020680-RA:cds"/>
    </source>
</evidence>
<evidence type="ECO:0000259" key="1">
    <source>
        <dbReference type="SMART" id="SM00256"/>
    </source>
</evidence>
<evidence type="ECO:0000313" key="3">
    <source>
        <dbReference type="Proteomes" id="UP000596660"/>
    </source>
</evidence>
<dbReference type="Proteomes" id="UP000596660">
    <property type="component" value="Unplaced"/>
</dbReference>
<organism evidence="2 3">
    <name type="scientific">Chenopodium quinoa</name>
    <name type="common">Quinoa</name>
    <dbReference type="NCBI Taxonomy" id="63459"/>
    <lineage>
        <taxon>Eukaryota</taxon>
        <taxon>Viridiplantae</taxon>
        <taxon>Streptophyta</taxon>
        <taxon>Embryophyta</taxon>
        <taxon>Tracheophyta</taxon>
        <taxon>Spermatophyta</taxon>
        <taxon>Magnoliopsida</taxon>
        <taxon>eudicotyledons</taxon>
        <taxon>Gunneridae</taxon>
        <taxon>Pentapetalae</taxon>
        <taxon>Caryophyllales</taxon>
        <taxon>Chenopodiaceae</taxon>
        <taxon>Chenopodioideae</taxon>
        <taxon>Atripliceae</taxon>
        <taxon>Chenopodium</taxon>
    </lineage>
</organism>
<sequence length="401" mass="46190">MDMKRRKTEIKDLTDETLMEILVRVPVKSAHQCKLVSKHWLGLISSGYFVRSYRRRHQDHHHLHLTSYSTCNVFSMVNSPSNSLTLTFEVQVLPKNHPLISLYFLNQQWPMKKLRCVSNDLLLIESNSGECTSDVPSARTLNLSVSNPLTKQSYRLPEPPASFLDSPFTEFLGIICSIDDPTLYKVVIIKDTPRRIVRRGSIVRSSEILNFYVFSSDTSSWCNFHVPAPTFVLDNPKQRDFIDLPQEAKLVKMYGKKVDQRSLCIANVEQHLRLYHWSYVTAFTKTLTVWDMKDYRRGHGGTWNIKNFVDLTSTNWLCADAWMSIKGFDPYDGDVLYVFSQENHLLAVNLRSKTVQLVSEFKSTLRSLLLRFKLFPYCPPQWPTTITNSIAATPTPTTALL</sequence>
<reference evidence="2" key="2">
    <citation type="submission" date="2021-03" db="UniProtKB">
        <authorList>
            <consortium name="EnsemblPlants"/>
        </authorList>
    </citation>
    <scope>IDENTIFICATION</scope>
</reference>
<dbReference type="PANTHER" id="PTHR35546">
    <property type="entry name" value="F-BOX PROTEIN INTERACTION DOMAIN PROTEIN-RELATED"/>
    <property type="match status" value="1"/>
</dbReference>
<dbReference type="SUPFAM" id="SSF81383">
    <property type="entry name" value="F-box domain"/>
    <property type="match status" value="1"/>
</dbReference>
<proteinExistence type="predicted"/>
<name>A0A803LYX9_CHEQI</name>
<dbReference type="InterPro" id="IPR055290">
    <property type="entry name" value="At3g26010-like"/>
</dbReference>
<dbReference type="EnsemblPlants" id="AUR62020680-RA">
    <property type="protein sequence ID" value="AUR62020680-RA:cds"/>
    <property type="gene ID" value="AUR62020680"/>
</dbReference>
<dbReference type="PANTHER" id="PTHR35546:SF130">
    <property type="entry name" value="EXPRESSED PROTEIN"/>
    <property type="match status" value="1"/>
</dbReference>
<protein>
    <recommendedName>
        <fullName evidence="1">F-box domain-containing protein</fullName>
    </recommendedName>
</protein>
<dbReference type="Gene3D" id="1.20.1280.50">
    <property type="match status" value="1"/>
</dbReference>
<dbReference type="Pfam" id="PF00646">
    <property type="entry name" value="F-box"/>
    <property type="match status" value="1"/>
</dbReference>
<dbReference type="SMART" id="SM00256">
    <property type="entry name" value="FBOX"/>
    <property type="match status" value="1"/>
</dbReference>
<dbReference type="AlphaFoldDB" id="A0A803LYX9"/>
<keyword evidence="3" id="KW-1185">Reference proteome</keyword>
<accession>A0A803LYX9</accession>
<reference evidence="2" key="1">
    <citation type="journal article" date="2017" name="Nature">
        <title>The genome of Chenopodium quinoa.</title>
        <authorList>
            <person name="Jarvis D.E."/>
            <person name="Ho Y.S."/>
            <person name="Lightfoot D.J."/>
            <person name="Schmoeckel S.M."/>
            <person name="Li B."/>
            <person name="Borm T.J.A."/>
            <person name="Ohyanagi H."/>
            <person name="Mineta K."/>
            <person name="Michell C.T."/>
            <person name="Saber N."/>
            <person name="Kharbatia N.M."/>
            <person name="Rupper R.R."/>
            <person name="Sharp A.R."/>
            <person name="Dally N."/>
            <person name="Boughton B.A."/>
            <person name="Woo Y.H."/>
            <person name="Gao G."/>
            <person name="Schijlen E.G.W.M."/>
            <person name="Guo X."/>
            <person name="Momin A.A."/>
            <person name="Negrao S."/>
            <person name="Al-Babili S."/>
            <person name="Gehring C."/>
            <person name="Roessner U."/>
            <person name="Jung C."/>
            <person name="Murphy K."/>
            <person name="Arold S.T."/>
            <person name="Gojobori T."/>
            <person name="van der Linden C.G."/>
            <person name="van Loo E.N."/>
            <person name="Jellen E.N."/>
            <person name="Maughan P.J."/>
            <person name="Tester M."/>
        </authorList>
    </citation>
    <scope>NUCLEOTIDE SEQUENCE [LARGE SCALE GENOMIC DNA]</scope>
    <source>
        <strain evidence="2">cv. PI 614886</strain>
    </source>
</reference>